<keyword evidence="2" id="KW-1185">Reference proteome</keyword>
<proteinExistence type="predicted"/>
<organism evidence="1 2">
    <name type="scientific">Papaver somniferum</name>
    <name type="common">Opium poppy</name>
    <dbReference type="NCBI Taxonomy" id="3469"/>
    <lineage>
        <taxon>Eukaryota</taxon>
        <taxon>Viridiplantae</taxon>
        <taxon>Streptophyta</taxon>
        <taxon>Embryophyta</taxon>
        <taxon>Tracheophyta</taxon>
        <taxon>Spermatophyta</taxon>
        <taxon>Magnoliopsida</taxon>
        <taxon>Ranunculales</taxon>
        <taxon>Papaveraceae</taxon>
        <taxon>Papaveroideae</taxon>
        <taxon>Papaver</taxon>
    </lineage>
</organism>
<dbReference type="AlphaFoldDB" id="A0A4Y7JG02"/>
<gene>
    <name evidence="1" type="ORF">C5167_006029</name>
</gene>
<reference evidence="1 2" key="1">
    <citation type="journal article" date="2018" name="Science">
        <title>The opium poppy genome and morphinan production.</title>
        <authorList>
            <person name="Guo L."/>
            <person name="Winzer T."/>
            <person name="Yang X."/>
            <person name="Li Y."/>
            <person name="Ning Z."/>
            <person name="He Z."/>
            <person name="Teodor R."/>
            <person name="Lu Y."/>
            <person name="Bowser T.A."/>
            <person name="Graham I.A."/>
            <person name="Ye K."/>
        </authorList>
    </citation>
    <scope>NUCLEOTIDE SEQUENCE [LARGE SCALE GENOMIC DNA]</scope>
    <source>
        <strain evidence="2">cv. HN1</strain>
        <tissue evidence="1">Leaves</tissue>
    </source>
</reference>
<sequence length="152" mass="17109">MAWSNGRMHATKHRVMVKGEKDSYMDTLMDPLLFLPFNCRDYILYLRANFYLDSALDTFAGTVGGAVQGFKQRATGNMDDPFLIPGIYLIRSSCLTCSETCSTTLFEAAARESRLGGVPYKMAESMWLHAHLIQDLISISRTSVPKYPRLVL</sequence>
<dbReference type="EMBL" id="CM010718">
    <property type="protein sequence ID" value="RZC58728.1"/>
    <property type="molecule type" value="Genomic_DNA"/>
</dbReference>
<evidence type="ECO:0000313" key="2">
    <source>
        <dbReference type="Proteomes" id="UP000316621"/>
    </source>
</evidence>
<evidence type="ECO:0008006" key="3">
    <source>
        <dbReference type="Google" id="ProtNLM"/>
    </source>
</evidence>
<name>A0A4Y7JG02_PAPSO</name>
<dbReference type="Proteomes" id="UP000316621">
    <property type="component" value="Chromosome 4"/>
</dbReference>
<protein>
    <recommendedName>
        <fullName evidence="3">Isopenicillin N synthase-like Fe(2+) 2OG dioxygenase domain-containing protein</fullName>
    </recommendedName>
</protein>
<evidence type="ECO:0000313" key="1">
    <source>
        <dbReference type="EMBL" id="RZC58728.1"/>
    </source>
</evidence>
<dbReference type="STRING" id="3469.A0A4Y7JG02"/>
<accession>A0A4Y7JG02</accession>
<dbReference type="Gramene" id="RZC58728">
    <property type="protein sequence ID" value="RZC58728"/>
    <property type="gene ID" value="C5167_006029"/>
</dbReference>